<name>A0A2U2BWW4_9PROT</name>
<dbReference type="Pfam" id="PF07167">
    <property type="entry name" value="PhaC_N"/>
    <property type="match status" value="1"/>
</dbReference>
<dbReference type="InterPro" id="IPR010941">
    <property type="entry name" value="PhaC_N"/>
</dbReference>
<accession>A0A2U2BWW4</accession>
<feature type="region of interest" description="Disordered" evidence="3">
    <location>
        <begin position="1"/>
        <end position="28"/>
    </location>
</feature>
<dbReference type="SUPFAM" id="SSF53474">
    <property type="entry name" value="alpha/beta-Hydrolases"/>
    <property type="match status" value="1"/>
</dbReference>
<sequence>MAGSKPVALKPQEAAPPPPPETVDEAAAAAPHAALDRGVRAAAARLTQGVSPLAVTAPWVDWAVNLAASPGRMLDLGEKAVADGARLAAWAGRRAAGENAEPPFELDQRHCLDDPDWRAPPFEFYAQSWAAAADWWREATRPMRGMRARDAERAAFMADFAMDALCPAHVPWLNPEVIKRTLATGGANLVAGAENFAEEMTNAAIGAKSGEAARAALGDTLATTPGQVVFRNELMELIQYAPTTETVRREPVLIAPAWIMKYYVLDLSAHNSLVRWLVDQGFTVFMISWINPGPEHRDVSLDDYRRLGIMAALDAVSAIVPGERIHACGYCLGGTLLSIAAAHMAGRGDDRLASITLLAAQVDFAQAGDLMLFVDEAQIAYLEDMMWDQGVLEGDQMSGTFTFLRADELLWEKATREYLLGERDKPFDLSMWNSDRTRLPARMHSDYLRGLFLENRLSAGRFAVEGEVVALSDIAAPVFLVGTERDHISPWNSVYKLHLFVRTPVTFVLTSGGHNAGIVSEPGHEGRSYRIAAQDPEDRYVSPERWRERIAPREGSWWTAWTEWLAARSAPEQVAPPAMGAPAKGYAPIEPAPGPYVRMP</sequence>
<evidence type="ECO:0000256" key="1">
    <source>
        <dbReference type="ARBA" id="ARBA00022679"/>
    </source>
</evidence>
<evidence type="ECO:0000313" key="7">
    <source>
        <dbReference type="Proteomes" id="UP000245168"/>
    </source>
</evidence>
<dbReference type="InterPro" id="IPR022211">
    <property type="entry name" value="PHBC_N"/>
</dbReference>
<evidence type="ECO:0000256" key="2">
    <source>
        <dbReference type="ARBA" id="ARBA00023315"/>
    </source>
</evidence>
<reference evidence="7" key="1">
    <citation type="submission" date="2018-05" db="EMBL/GenBank/DDBJ databases">
        <authorList>
            <person name="Liu B.-T."/>
        </authorList>
    </citation>
    <scope>NUCLEOTIDE SEQUENCE [LARGE SCALE GENOMIC DNA]</scope>
    <source>
        <strain evidence="7">WD6-1</strain>
    </source>
</reference>
<keyword evidence="1" id="KW-0808">Transferase</keyword>
<dbReference type="AlphaFoldDB" id="A0A2U2BWW4"/>
<dbReference type="Proteomes" id="UP000245168">
    <property type="component" value="Unassembled WGS sequence"/>
</dbReference>
<dbReference type="InterPro" id="IPR051321">
    <property type="entry name" value="PHA/PHB_synthase"/>
</dbReference>
<dbReference type="InterPro" id="IPR029058">
    <property type="entry name" value="AB_hydrolase_fold"/>
</dbReference>
<proteinExistence type="predicted"/>
<protein>
    <submittedName>
        <fullName evidence="6">Poly-beta-hydroxybutyrate polymerase</fullName>
    </submittedName>
</protein>
<dbReference type="RefSeq" id="WP_109251786.1">
    <property type="nucleotide sequence ID" value="NZ_QEXV01000001.1"/>
</dbReference>
<dbReference type="GO" id="GO:0042619">
    <property type="term" value="P:poly-hydroxybutyrate biosynthetic process"/>
    <property type="evidence" value="ECO:0007669"/>
    <property type="project" value="InterPro"/>
</dbReference>
<dbReference type="Pfam" id="PF12551">
    <property type="entry name" value="PHBC_N"/>
    <property type="match status" value="1"/>
</dbReference>
<feature type="domain" description="Poly-beta-hydroxybutyrate polymerase N-terminal" evidence="4">
    <location>
        <begin position="112"/>
        <end position="277"/>
    </location>
</feature>
<evidence type="ECO:0000259" key="5">
    <source>
        <dbReference type="Pfam" id="PF12551"/>
    </source>
</evidence>
<dbReference type="Gene3D" id="3.40.50.1820">
    <property type="entry name" value="alpha/beta hydrolase"/>
    <property type="match status" value="1"/>
</dbReference>
<keyword evidence="7" id="KW-1185">Reference proteome</keyword>
<evidence type="ECO:0000256" key="3">
    <source>
        <dbReference type="SAM" id="MobiDB-lite"/>
    </source>
</evidence>
<dbReference type="OrthoDB" id="7208816at2"/>
<organism evidence="6 7">
    <name type="scientific">Marinicauda salina</name>
    <dbReference type="NCBI Taxonomy" id="2135793"/>
    <lineage>
        <taxon>Bacteria</taxon>
        <taxon>Pseudomonadati</taxon>
        <taxon>Pseudomonadota</taxon>
        <taxon>Alphaproteobacteria</taxon>
        <taxon>Maricaulales</taxon>
        <taxon>Maricaulaceae</taxon>
        <taxon>Marinicauda</taxon>
    </lineage>
</organism>
<evidence type="ECO:0000259" key="4">
    <source>
        <dbReference type="Pfam" id="PF07167"/>
    </source>
</evidence>
<dbReference type="PANTHER" id="PTHR36837">
    <property type="entry name" value="POLY(3-HYDROXYALKANOATE) POLYMERASE SUBUNIT PHAC"/>
    <property type="match status" value="1"/>
</dbReference>
<dbReference type="EMBL" id="QEXV01000001">
    <property type="protein sequence ID" value="PWE18511.1"/>
    <property type="molecule type" value="Genomic_DNA"/>
</dbReference>
<comment type="caution">
    <text evidence="6">The sequence shown here is derived from an EMBL/GenBank/DDBJ whole genome shotgun (WGS) entry which is preliminary data.</text>
</comment>
<evidence type="ECO:0000313" key="6">
    <source>
        <dbReference type="EMBL" id="PWE18511.1"/>
    </source>
</evidence>
<gene>
    <name evidence="6" type="ORF">DDZ18_02585</name>
</gene>
<keyword evidence="2" id="KW-0012">Acyltransferase</keyword>
<dbReference type="PANTHER" id="PTHR36837:SF5">
    <property type="entry name" value="POLY-3-HYDROXYBUTYRATE SYNTHASE"/>
    <property type="match status" value="1"/>
</dbReference>
<feature type="domain" description="Poly-beta-hydroxybutyrate polymerase N-terminal" evidence="5">
    <location>
        <begin position="31"/>
        <end position="72"/>
    </location>
</feature>
<dbReference type="GO" id="GO:0016746">
    <property type="term" value="F:acyltransferase activity"/>
    <property type="evidence" value="ECO:0007669"/>
    <property type="project" value="UniProtKB-KW"/>
</dbReference>